<dbReference type="InterPro" id="IPR000584">
    <property type="entry name" value="VDCC_L_bsu"/>
</dbReference>
<keyword evidence="11" id="KW-0851">Voltage-gated channel</keyword>
<dbReference type="SMART" id="SM00072">
    <property type="entry name" value="GuKc"/>
    <property type="match status" value="1"/>
</dbReference>
<evidence type="ECO:0000256" key="15">
    <source>
        <dbReference type="ARBA" id="ARBA00030525"/>
    </source>
</evidence>
<feature type="region of interest" description="Disordered" evidence="18">
    <location>
        <begin position="231"/>
        <end position="250"/>
    </location>
</feature>
<dbReference type="Proteomes" id="UP001369086">
    <property type="component" value="Unassembled WGS sequence"/>
</dbReference>
<dbReference type="InterPro" id="IPR027417">
    <property type="entry name" value="P-loop_NTPase"/>
</dbReference>
<evidence type="ECO:0000256" key="13">
    <source>
        <dbReference type="ARBA" id="ARBA00023136"/>
    </source>
</evidence>
<evidence type="ECO:0000256" key="14">
    <source>
        <dbReference type="ARBA" id="ARBA00023303"/>
    </source>
</evidence>
<feature type="domain" description="SH3" evidence="19">
    <location>
        <begin position="101"/>
        <end position="170"/>
    </location>
</feature>
<evidence type="ECO:0000256" key="17">
    <source>
        <dbReference type="PROSITE-ProRule" id="PRU00192"/>
    </source>
</evidence>
<dbReference type="Gene3D" id="2.30.30.40">
    <property type="entry name" value="SH3 Domains"/>
    <property type="match status" value="1"/>
</dbReference>
<dbReference type="InterPro" id="IPR046937">
    <property type="entry name" value="CAB1-4_N_A-dom"/>
</dbReference>
<evidence type="ECO:0000256" key="9">
    <source>
        <dbReference type="ARBA" id="ARBA00022673"/>
    </source>
</evidence>
<evidence type="ECO:0000256" key="7">
    <source>
        <dbReference type="ARBA" id="ARBA00022553"/>
    </source>
</evidence>
<evidence type="ECO:0000256" key="16">
    <source>
        <dbReference type="ARBA" id="ARBA00045982"/>
    </source>
</evidence>
<comment type="function">
    <text evidence="16">Regulatory subunit of L-type calcium channels. Regulates the activity of L-type calcium channels that contain CACNA1A as pore-forming subunit. Regulates the activity of L-type calcium channels that contain CACNA1C as pore-forming subunit and increases the presence of the channel complex at the cell membrane. Required for functional expression L-type calcium channels that contain CACNA1D as pore-forming subunit. Regulates the activity of L-type calcium channels that contain CACNA1B as pore-forming subunit.</text>
</comment>
<dbReference type="Pfam" id="PF12052">
    <property type="entry name" value="VGCC_beta4Aa_N"/>
    <property type="match status" value="1"/>
</dbReference>
<evidence type="ECO:0000259" key="19">
    <source>
        <dbReference type="PROSITE" id="PS50002"/>
    </source>
</evidence>
<dbReference type="SUPFAM" id="SSF52540">
    <property type="entry name" value="P-loop containing nucleoside triphosphate hydrolases"/>
    <property type="match status" value="1"/>
</dbReference>
<dbReference type="InterPro" id="IPR005443">
    <property type="entry name" value="VDCC_L_b1su"/>
</dbReference>
<evidence type="ECO:0000256" key="8">
    <source>
        <dbReference type="ARBA" id="ARBA00022568"/>
    </source>
</evidence>
<gene>
    <name evidence="20" type="ORF">HHUSO_G31069</name>
</gene>
<feature type="compositionally biased region" description="Polar residues" evidence="18">
    <location>
        <begin position="240"/>
        <end position="250"/>
    </location>
</feature>
<comment type="caution">
    <text evidence="20">The sequence shown here is derived from an EMBL/GenBank/DDBJ whole genome shotgun (WGS) entry which is preliminary data.</text>
</comment>
<feature type="compositionally biased region" description="Acidic residues" evidence="18">
    <location>
        <begin position="604"/>
        <end position="613"/>
    </location>
</feature>
<dbReference type="InterPro" id="IPR036028">
    <property type="entry name" value="SH3-like_dom_sf"/>
</dbReference>
<evidence type="ECO:0000256" key="1">
    <source>
        <dbReference type="ARBA" id="ARBA00004278"/>
    </source>
</evidence>
<keyword evidence="13" id="KW-0472">Membrane</keyword>
<dbReference type="InterPro" id="IPR008145">
    <property type="entry name" value="GK/Ca_channel_bsu"/>
</dbReference>
<dbReference type="Gene3D" id="3.40.50.300">
    <property type="entry name" value="P-loop containing nucleotide triphosphate hydrolases"/>
    <property type="match status" value="1"/>
</dbReference>
<reference evidence="20 21" key="1">
    <citation type="submission" date="2021-05" db="EMBL/GenBank/DDBJ databases">
        <authorList>
            <person name="Zahm M."/>
            <person name="Klopp C."/>
            <person name="Cabau C."/>
            <person name="Kuhl H."/>
            <person name="Suciu R."/>
            <person name="Ciorpac M."/>
            <person name="Holostenco D."/>
            <person name="Gessner J."/>
            <person name="Wuertz S."/>
            <person name="Hohne C."/>
            <person name="Stock M."/>
            <person name="Gislard M."/>
            <person name="Lluch J."/>
            <person name="Milhes M."/>
            <person name="Lampietro C."/>
            <person name="Lopez Roques C."/>
            <person name="Donnadieu C."/>
            <person name="Du K."/>
            <person name="Schartl M."/>
            <person name="Guiguen Y."/>
        </authorList>
    </citation>
    <scope>NUCLEOTIDE SEQUENCE [LARGE SCALE GENOMIC DNA]</scope>
    <source>
        <strain evidence="20">Hh-F2</strain>
        <tissue evidence="20">Blood</tissue>
    </source>
</reference>
<evidence type="ECO:0000256" key="5">
    <source>
        <dbReference type="ARBA" id="ARBA00022448"/>
    </source>
</evidence>
<feature type="compositionally biased region" description="Polar residues" evidence="18">
    <location>
        <begin position="1"/>
        <end position="18"/>
    </location>
</feature>
<keyword evidence="10" id="KW-0106">Calcium</keyword>
<evidence type="ECO:0000256" key="18">
    <source>
        <dbReference type="SAM" id="MobiDB-lite"/>
    </source>
</evidence>
<keyword evidence="8" id="KW-0109">Calcium transport</keyword>
<keyword evidence="21" id="KW-1185">Reference proteome</keyword>
<feature type="region of interest" description="Disordered" evidence="18">
    <location>
        <begin position="1"/>
        <end position="80"/>
    </location>
</feature>
<feature type="compositionally biased region" description="Low complexity" evidence="18">
    <location>
        <begin position="44"/>
        <end position="54"/>
    </location>
</feature>
<dbReference type="EMBL" id="JAHFZB010000036">
    <property type="protein sequence ID" value="KAK6470134.1"/>
    <property type="molecule type" value="Genomic_DNA"/>
</dbReference>
<evidence type="ECO:0000313" key="20">
    <source>
        <dbReference type="EMBL" id="KAK6470134.1"/>
    </source>
</evidence>
<dbReference type="PANTHER" id="PTHR11824">
    <property type="entry name" value="VOLTAGE-DEPENDENT CALCIUM CHANNEL BETA SUBUNIT"/>
    <property type="match status" value="1"/>
</dbReference>
<proteinExistence type="inferred from homology"/>
<dbReference type="PRINTS" id="PR01626">
    <property type="entry name" value="LCACHANNELB"/>
</dbReference>
<evidence type="ECO:0000256" key="2">
    <source>
        <dbReference type="ARBA" id="ARBA00010836"/>
    </source>
</evidence>
<keyword evidence="9" id="KW-0107">Calcium channel</keyword>
<evidence type="ECO:0000313" key="21">
    <source>
        <dbReference type="Proteomes" id="UP001369086"/>
    </source>
</evidence>
<evidence type="ECO:0000256" key="3">
    <source>
        <dbReference type="ARBA" id="ARBA00019007"/>
    </source>
</evidence>
<organism evidence="20 21">
    <name type="scientific">Huso huso</name>
    <name type="common">Beluga</name>
    <name type="synonym">Acipenser huso</name>
    <dbReference type="NCBI Taxonomy" id="61971"/>
    <lineage>
        <taxon>Eukaryota</taxon>
        <taxon>Metazoa</taxon>
        <taxon>Chordata</taxon>
        <taxon>Craniata</taxon>
        <taxon>Vertebrata</taxon>
        <taxon>Euteleostomi</taxon>
        <taxon>Actinopterygii</taxon>
        <taxon>Chondrostei</taxon>
        <taxon>Acipenseriformes</taxon>
        <taxon>Acipenseridae</taxon>
        <taxon>Huso</taxon>
    </lineage>
</organism>
<feature type="compositionally biased region" description="Low complexity" evidence="18">
    <location>
        <begin position="179"/>
        <end position="194"/>
    </location>
</feature>
<feature type="region of interest" description="Disordered" evidence="18">
    <location>
        <begin position="521"/>
        <end position="614"/>
    </location>
</feature>
<keyword evidence="12" id="KW-0406">Ion transport</keyword>
<accession>A0ABR0YCK4</accession>
<dbReference type="PRINTS" id="PR01627">
    <property type="entry name" value="LCACHANNELB1"/>
</dbReference>
<protein>
    <recommendedName>
        <fullName evidence="3">Voltage-dependent L-type calcium channel subunit beta-1</fullName>
    </recommendedName>
    <alternativeName>
        <fullName evidence="15">Calcium channel voltage-dependent subunit beta 1</fullName>
    </alternativeName>
</protein>
<evidence type="ECO:0000256" key="6">
    <source>
        <dbReference type="ARBA" id="ARBA00022475"/>
    </source>
</evidence>
<sequence>MVQNSSMSRTPSTSTQEIQMDMFDNPNLQGKYAKRKSRFKRSDGSTSSDTTSNSFVRQGSADSYTSRPSDSDVSLEEDREALRREAERQALAQLEKAKTKPVAFAVRTNVGYNSAPGDDVPVQGMGISFDAKDFLHIKEKYSNDWWIGRLVKEGCEVGFIPSPVKLENTRLLQEQRLRQNRISSSKSGGNSSSNLGDVATGTRRPTPPTMGHVELSNITFDIDALDLDAEEPGTEPLVNQPKSSVSSVTSPQANAKRIPFFKKMEQVPPYDVVPSMRPIILVGPSLKGYEVTDMMQKALFDFLKHRFDGRISITRVTADISLAKRSVLNNPSKHTIIERSNTRSSLAEVQSEIERIFELARTLQLVALDADTINHPSQLAKTSLAPIVVYIKIASPKVLQRLIKSRGKSQAKHLNVQMVAADKLAQCPPELFDIILDENQLEDACEHLSEYLEAFWKATHPPSSNPPNPLLNRTMATAALAASPAPVSNLQVQGPYLVHGEQPGLRDGPLLDRTGLREYQPDLGKQQQQPSLCAVRPPGRGGSRGLSRQDTFDSETQGSHDSAYTEAGDSCMDIETDPYEVPEPYRSAQHRHLHLGQQQHQASWEDEEAEPDQENLNRAHLHSQQGRARERERCCQNTELQEPMMGRNRNEGVEEWGRDVYIR</sequence>
<keyword evidence="5" id="KW-0813">Transport</keyword>
<evidence type="ECO:0000256" key="4">
    <source>
        <dbReference type="ARBA" id="ARBA00022443"/>
    </source>
</evidence>
<comment type="subcellular location">
    <subcellularLocation>
        <location evidence="1">Cell membrane</location>
        <location evidence="1">Sarcolemma</location>
        <topology evidence="1">Peripheral membrane protein</topology>
        <orientation evidence="1">Cytoplasmic side</orientation>
    </subcellularLocation>
</comment>
<dbReference type="PROSITE" id="PS50002">
    <property type="entry name" value="SH3"/>
    <property type="match status" value="1"/>
</dbReference>
<feature type="region of interest" description="Disordered" evidence="18">
    <location>
        <begin position="179"/>
        <end position="211"/>
    </location>
</feature>
<keyword evidence="4 17" id="KW-0728">SH3 domain</keyword>
<keyword evidence="6" id="KW-1003">Cell membrane</keyword>
<feature type="compositionally biased region" description="Polar residues" evidence="18">
    <location>
        <begin position="55"/>
        <end position="72"/>
    </location>
</feature>
<dbReference type="InterPro" id="IPR001452">
    <property type="entry name" value="SH3_domain"/>
</dbReference>
<keyword evidence="7" id="KW-0597">Phosphoprotein</keyword>
<comment type="similarity">
    <text evidence="2">Belongs to the calcium channel beta subunit family.</text>
</comment>
<keyword evidence="14" id="KW-0407">Ion channel</keyword>
<name>A0ABR0YCK4_HUSHU</name>
<evidence type="ECO:0000256" key="11">
    <source>
        <dbReference type="ARBA" id="ARBA00022882"/>
    </source>
</evidence>
<dbReference type="Pfam" id="PF00625">
    <property type="entry name" value="Guanylate_kin"/>
    <property type="match status" value="1"/>
</dbReference>
<evidence type="ECO:0000256" key="12">
    <source>
        <dbReference type="ARBA" id="ARBA00023065"/>
    </source>
</evidence>
<evidence type="ECO:0000256" key="10">
    <source>
        <dbReference type="ARBA" id="ARBA00022837"/>
    </source>
</evidence>
<dbReference type="SUPFAM" id="SSF50044">
    <property type="entry name" value="SH3-domain"/>
    <property type="match status" value="1"/>
</dbReference>